<dbReference type="InterPro" id="IPR029071">
    <property type="entry name" value="Ubiquitin-like_domsf"/>
</dbReference>
<dbReference type="SMART" id="SM01196">
    <property type="entry name" value="FERM_C"/>
    <property type="match status" value="1"/>
</dbReference>
<dbReference type="FunFam" id="1.20.80.10:FF:000014">
    <property type="entry name" value="Tyrosine-protein phosphatase non-receptor type"/>
    <property type="match status" value="1"/>
</dbReference>
<dbReference type="InterPro" id="IPR019749">
    <property type="entry name" value="Band_41_domain"/>
</dbReference>
<sequence length="1026" mass="113108">MNSAATVAGRRADDKAEEAGILIGEGDKLINVVLLNGERLNVRVQASATGQDLYNIITDHLGLTETTFFGLMIIKDGEHEFLDFNEKLSKLAKFAPHLWKDDVSCNSSLVFTIFFRVKYYVENICLLQQQSTRHLYYLQLRKDVLEGGIYVHEETAMLLASYALQAEVGDYNQNVHGSDYFVPEHYLPQRAIAKLTASSIKKQLPSMHKTHTGLSDAQAEIEYLKEAQKLQEYGIIFNKVSKYKKDKRGGFSLGISVRGLIVYEERGIVKSPTFRHPWQNIKRMAFHRRRFYIEAHGDPETSKMVLYTCSYKKSRYLLKMCTSFYKFQMMMGMRLSNLKEYPRDGVVRMNGVVKTDESDSVVGEITESTAAPESGQDSAEVIQPSGVGPAIHLNGSTGQDQPVQVSVHPVQLQKVEGSLGLNIIGGIELGGIYVKTMAPEGPASLSGKINIGDRILEINGHSLEGLSRQEAVNILRTAPYVCTMLIESCVASPATPNGKPAMPGSQSTSAFYSPNRHPQMQQPVMQRQSSFESQYSSMHQQFVPSQSQQIEDIVSVSTLSIEKRKSDTSLPLDKHSSSDTIVWGRPVDVNPAAVSAQIRQRALGKRMMISKSTSLDKGGSQTSMEESKDSGAVDSVVVSPKTTESIPRNKGSLSSFPFFGSSCRNETIAVASKDDKPCTGRVQTGNFHGQEFLSKDQNLVISQGENISDLDERSTVLGFQEQRVPDNTDESNVGGFFRKIQSLLFSPSITFSNSKNPEESESSCGESDLDSELSEITSGSFKAGEIESMREELESLLLKDSSKKSSGVCRQSSIGETSKATVLPGQLSDLEATKELHFEKGKIESGEPSDGNVLVGMQSDIEVKENSNFENSEKESEELSGEPSGENVNASQGKQLDNEVKEKTSFEKGKKESTETSSRFSFIRALSFLGKNNKPSETEAEGNEKLLPRDAVKKLSDKPGTVQVEDTEDKKQLIGDQDSETHCNVDESFVQSSPMDGDVKQGEHLDREENESSIDGQTKSQKETSV</sequence>
<dbReference type="SMART" id="SM00295">
    <property type="entry name" value="B41"/>
    <property type="match status" value="1"/>
</dbReference>
<feature type="region of interest" description="Disordered" evidence="1">
    <location>
        <begin position="838"/>
        <end position="1026"/>
    </location>
</feature>
<dbReference type="Gene3D" id="2.30.29.30">
    <property type="entry name" value="Pleckstrin-homology domain (PH domain)/Phosphotyrosine-binding domain (PTB)"/>
    <property type="match status" value="1"/>
</dbReference>
<feature type="region of interest" description="Disordered" evidence="1">
    <location>
        <begin position="751"/>
        <end position="774"/>
    </location>
</feature>
<dbReference type="SUPFAM" id="SSF47031">
    <property type="entry name" value="Second domain of FERM"/>
    <property type="match status" value="1"/>
</dbReference>
<dbReference type="CDD" id="cd14473">
    <property type="entry name" value="FERM_B-lobe"/>
    <property type="match status" value="1"/>
</dbReference>
<evidence type="ECO:0000259" key="2">
    <source>
        <dbReference type="PROSITE" id="PS50057"/>
    </source>
</evidence>
<dbReference type="Pfam" id="PF09380">
    <property type="entry name" value="FERM_C"/>
    <property type="match status" value="1"/>
</dbReference>
<dbReference type="InterPro" id="IPR036034">
    <property type="entry name" value="PDZ_sf"/>
</dbReference>
<reference evidence="4" key="2">
    <citation type="journal article" date="2023" name="Science">
        <title>Genomic signatures of disease resistance in endangered staghorn corals.</title>
        <authorList>
            <person name="Vollmer S.V."/>
            <person name="Selwyn J.D."/>
            <person name="Despard B.A."/>
            <person name="Roesel C.L."/>
        </authorList>
    </citation>
    <scope>NUCLEOTIDE SEQUENCE</scope>
    <source>
        <strain evidence="4">K2</strain>
    </source>
</reference>
<gene>
    <name evidence="4" type="ORF">P5673_011366</name>
</gene>
<evidence type="ECO:0000313" key="5">
    <source>
        <dbReference type="Proteomes" id="UP001249851"/>
    </source>
</evidence>
<feature type="region of interest" description="Disordered" evidence="1">
    <location>
        <begin position="610"/>
        <end position="648"/>
    </location>
</feature>
<dbReference type="PRINTS" id="PR00935">
    <property type="entry name" value="BAND41"/>
</dbReference>
<dbReference type="PANTHER" id="PTHR46900:SF2">
    <property type="entry name" value="TYROSINE-PROTEIN PHOSPHATASE NON-RECEPTOR TYPE 13"/>
    <property type="match status" value="1"/>
</dbReference>
<dbReference type="Gene3D" id="1.20.80.10">
    <property type="match status" value="1"/>
</dbReference>
<feature type="compositionally biased region" description="Basic and acidic residues" evidence="1">
    <location>
        <begin position="934"/>
        <end position="957"/>
    </location>
</feature>
<feature type="domain" description="FERM" evidence="2">
    <location>
        <begin position="28"/>
        <end position="332"/>
    </location>
</feature>
<dbReference type="InterPro" id="IPR014352">
    <property type="entry name" value="FERM/acyl-CoA-bd_prot_sf"/>
</dbReference>
<dbReference type="InterPro" id="IPR011993">
    <property type="entry name" value="PH-like_dom_sf"/>
</dbReference>
<dbReference type="SUPFAM" id="SSF50729">
    <property type="entry name" value="PH domain-like"/>
    <property type="match status" value="1"/>
</dbReference>
<proteinExistence type="predicted"/>
<name>A0AAD9QQ92_ACRCE</name>
<evidence type="ECO:0000313" key="4">
    <source>
        <dbReference type="EMBL" id="KAK2565391.1"/>
    </source>
</evidence>
<dbReference type="EMBL" id="JARQWQ010000020">
    <property type="protein sequence ID" value="KAK2565391.1"/>
    <property type="molecule type" value="Genomic_DNA"/>
</dbReference>
<dbReference type="Pfam" id="PF09379">
    <property type="entry name" value="FERM_N"/>
    <property type="match status" value="1"/>
</dbReference>
<accession>A0AAD9QQ92</accession>
<dbReference type="InterPro" id="IPR052074">
    <property type="entry name" value="NonRcpt_TyrProt_Phosphatase"/>
</dbReference>
<dbReference type="AlphaFoldDB" id="A0AAD9QQ92"/>
<organism evidence="4 5">
    <name type="scientific">Acropora cervicornis</name>
    <name type="common">Staghorn coral</name>
    <dbReference type="NCBI Taxonomy" id="6130"/>
    <lineage>
        <taxon>Eukaryota</taxon>
        <taxon>Metazoa</taxon>
        <taxon>Cnidaria</taxon>
        <taxon>Anthozoa</taxon>
        <taxon>Hexacorallia</taxon>
        <taxon>Scleractinia</taxon>
        <taxon>Astrocoeniina</taxon>
        <taxon>Acroporidae</taxon>
        <taxon>Acropora</taxon>
    </lineage>
</organism>
<dbReference type="Pfam" id="PF00373">
    <property type="entry name" value="FERM_M"/>
    <property type="match status" value="1"/>
</dbReference>
<feature type="compositionally biased region" description="Polar residues" evidence="1">
    <location>
        <begin position="610"/>
        <end position="624"/>
    </location>
</feature>
<dbReference type="InterPro" id="IPR035963">
    <property type="entry name" value="FERM_2"/>
</dbReference>
<feature type="domain" description="PDZ" evidence="3">
    <location>
        <begin position="409"/>
        <end position="486"/>
    </location>
</feature>
<dbReference type="Pfam" id="PF00595">
    <property type="entry name" value="PDZ"/>
    <property type="match status" value="1"/>
</dbReference>
<dbReference type="CDD" id="cd17101">
    <property type="entry name" value="FERM_F1_PTPN13_like"/>
    <property type="match status" value="1"/>
</dbReference>
<dbReference type="PANTHER" id="PTHR46900">
    <property type="entry name" value="TYROSINE-PROTEIN PHOSPHATASE NON-RECEPTOR TYPE 13"/>
    <property type="match status" value="1"/>
</dbReference>
<evidence type="ECO:0000259" key="3">
    <source>
        <dbReference type="PROSITE" id="PS50106"/>
    </source>
</evidence>
<dbReference type="Gene3D" id="3.10.20.90">
    <property type="entry name" value="Phosphatidylinositol 3-kinase Catalytic Subunit, Chain A, domain 1"/>
    <property type="match status" value="1"/>
</dbReference>
<dbReference type="InterPro" id="IPR018979">
    <property type="entry name" value="FERM_N"/>
</dbReference>
<dbReference type="Gene3D" id="2.30.42.10">
    <property type="match status" value="1"/>
</dbReference>
<dbReference type="InterPro" id="IPR018980">
    <property type="entry name" value="FERM_PH-like_C"/>
</dbReference>
<feature type="compositionally biased region" description="Basic and acidic residues" evidence="1">
    <location>
        <begin position="896"/>
        <end position="914"/>
    </location>
</feature>
<evidence type="ECO:0000256" key="1">
    <source>
        <dbReference type="SAM" id="MobiDB-lite"/>
    </source>
</evidence>
<feature type="compositionally biased region" description="Basic and acidic residues" evidence="1">
    <location>
        <begin position="861"/>
        <end position="874"/>
    </location>
</feature>
<dbReference type="SMART" id="SM00228">
    <property type="entry name" value="PDZ"/>
    <property type="match status" value="1"/>
</dbReference>
<dbReference type="SUPFAM" id="SSF54236">
    <property type="entry name" value="Ubiquitin-like"/>
    <property type="match status" value="1"/>
</dbReference>
<dbReference type="PROSITE" id="PS50106">
    <property type="entry name" value="PDZ"/>
    <property type="match status" value="1"/>
</dbReference>
<comment type="caution">
    <text evidence="4">The sequence shown here is derived from an EMBL/GenBank/DDBJ whole genome shotgun (WGS) entry which is preliminary data.</text>
</comment>
<keyword evidence="5" id="KW-1185">Reference proteome</keyword>
<dbReference type="InterPro" id="IPR019748">
    <property type="entry name" value="FERM_central"/>
</dbReference>
<dbReference type="InterPro" id="IPR000299">
    <property type="entry name" value="FERM_domain"/>
</dbReference>
<dbReference type="InterPro" id="IPR001478">
    <property type="entry name" value="PDZ"/>
</dbReference>
<dbReference type="SUPFAM" id="SSF50156">
    <property type="entry name" value="PDZ domain-like"/>
    <property type="match status" value="1"/>
</dbReference>
<dbReference type="Proteomes" id="UP001249851">
    <property type="component" value="Unassembled WGS sequence"/>
</dbReference>
<feature type="compositionally biased region" description="Basic and acidic residues" evidence="1">
    <location>
        <begin position="968"/>
        <end position="985"/>
    </location>
</feature>
<dbReference type="PROSITE" id="PS50057">
    <property type="entry name" value="FERM_3"/>
    <property type="match status" value="1"/>
</dbReference>
<protein>
    <submittedName>
        <fullName evidence="4">Tyrosine-protein phosphatase non-receptor type 13</fullName>
    </submittedName>
</protein>
<reference evidence="4" key="1">
    <citation type="journal article" date="2023" name="G3 (Bethesda)">
        <title>Whole genome assembly and annotation of the endangered Caribbean coral Acropora cervicornis.</title>
        <authorList>
            <person name="Selwyn J.D."/>
            <person name="Vollmer S.V."/>
        </authorList>
    </citation>
    <scope>NUCLEOTIDE SEQUENCE</scope>
    <source>
        <strain evidence="4">K2</strain>
    </source>
</reference>
<feature type="compositionally biased region" description="Basic and acidic residues" evidence="1">
    <location>
        <begin position="997"/>
        <end position="1007"/>
    </location>
</feature>